<evidence type="ECO:0000259" key="4">
    <source>
        <dbReference type="Pfam" id="PF00535"/>
    </source>
</evidence>
<name>E1YJK3_9BACT</name>
<reference evidence="5" key="1">
    <citation type="journal article" date="2011" name="Environ. Microbiol.">
        <title>Genomic insights into the metabolic potential of the polycyclic aromatic hydrocarbon degrading sulfate-reducing Deltaproteobacterium N47.</title>
        <authorList>
            <person name="Bergmann F."/>
            <person name="Selesi D."/>
            <person name="Weinmaier T."/>
            <person name="Tischler P."/>
            <person name="Rattei T."/>
            <person name="Meckenstock R.U."/>
        </authorList>
    </citation>
    <scope>NUCLEOTIDE SEQUENCE</scope>
</reference>
<feature type="domain" description="Glycosyltransferase 2-like" evidence="4">
    <location>
        <begin position="9"/>
        <end position="145"/>
    </location>
</feature>
<evidence type="ECO:0000313" key="5">
    <source>
        <dbReference type="EMBL" id="CBX31457.1"/>
    </source>
</evidence>
<dbReference type="CDD" id="cd00761">
    <property type="entry name" value="Glyco_tranf_GTA_type"/>
    <property type="match status" value="1"/>
</dbReference>
<sequence length="297" mass="34156">MNRKPTYVLITPARNEEAYIELTIKSVISQTVLPLKWIIVSDGSTDNTDNIVKKYTSEHPWIELLQMPERKERHFAGKVHAFNAGYEKVKNIDFNIIGNLDADIAFDDNYFSFLLNKFADNPRLGVGGTPFQEEGKQYDFRFASLDHVSGACQLFRKECFEAIGGYTPLKMGGIDLNAVMTARMKGWQTRTFTEKTCDHLKKTQAGKHSNFKALIKSGYHDYLMGSHPLWQFLRSVRHIKSEPFLIGGASLFIGYMWAMATRPQRSVSSELMEFRKKEQMLKLKELCKKFFISKKIL</sequence>
<evidence type="ECO:0000256" key="1">
    <source>
        <dbReference type="ARBA" id="ARBA00006739"/>
    </source>
</evidence>
<dbReference type="AlphaFoldDB" id="E1YJK3"/>
<evidence type="ECO:0000256" key="3">
    <source>
        <dbReference type="ARBA" id="ARBA00022679"/>
    </source>
</evidence>
<dbReference type="SUPFAM" id="SSF53448">
    <property type="entry name" value="Nucleotide-diphospho-sugar transferases"/>
    <property type="match status" value="1"/>
</dbReference>
<gene>
    <name evidence="5" type="ORF">N47_E49690</name>
</gene>
<comment type="similarity">
    <text evidence="1">Belongs to the glycosyltransferase 2 family.</text>
</comment>
<accession>E1YJK3</accession>
<dbReference type="PANTHER" id="PTHR43630">
    <property type="entry name" value="POLY-BETA-1,6-N-ACETYL-D-GLUCOSAMINE SYNTHASE"/>
    <property type="match status" value="1"/>
</dbReference>
<keyword evidence="3" id="KW-0808">Transferase</keyword>
<protein>
    <recommendedName>
        <fullName evidence="4">Glycosyltransferase 2-like domain-containing protein</fullName>
    </recommendedName>
</protein>
<dbReference type="PANTHER" id="PTHR43630:SF1">
    <property type="entry name" value="POLY-BETA-1,6-N-ACETYL-D-GLUCOSAMINE SYNTHASE"/>
    <property type="match status" value="1"/>
</dbReference>
<evidence type="ECO:0000256" key="2">
    <source>
        <dbReference type="ARBA" id="ARBA00022676"/>
    </source>
</evidence>
<dbReference type="InterPro" id="IPR001173">
    <property type="entry name" value="Glyco_trans_2-like"/>
</dbReference>
<dbReference type="InterPro" id="IPR029044">
    <property type="entry name" value="Nucleotide-diphossugar_trans"/>
</dbReference>
<keyword evidence="2" id="KW-0328">Glycosyltransferase</keyword>
<proteinExistence type="inferred from homology"/>
<dbReference type="Pfam" id="PF00535">
    <property type="entry name" value="Glycos_transf_2"/>
    <property type="match status" value="1"/>
</dbReference>
<dbReference type="EMBL" id="FR695877">
    <property type="protein sequence ID" value="CBX31457.1"/>
    <property type="molecule type" value="Genomic_DNA"/>
</dbReference>
<dbReference type="GO" id="GO:0016757">
    <property type="term" value="F:glycosyltransferase activity"/>
    <property type="evidence" value="ECO:0007669"/>
    <property type="project" value="UniProtKB-KW"/>
</dbReference>
<organism evidence="5">
    <name type="scientific">uncultured Desulfobacterium sp</name>
    <dbReference type="NCBI Taxonomy" id="201089"/>
    <lineage>
        <taxon>Bacteria</taxon>
        <taxon>Pseudomonadati</taxon>
        <taxon>Thermodesulfobacteriota</taxon>
        <taxon>Desulfobacteria</taxon>
        <taxon>Desulfobacterales</taxon>
        <taxon>Desulfobacteriaceae</taxon>
        <taxon>Desulfobacterium</taxon>
        <taxon>environmental samples</taxon>
    </lineage>
</organism>
<dbReference type="CAZy" id="GT2">
    <property type="family name" value="Glycosyltransferase Family 2"/>
</dbReference>
<dbReference type="Gene3D" id="3.90.550.10">
    <property type="entry name" value="Spore Coat Polysaccharide Biosynthesis Protein SpsA, Chain A"/>
    <property type="match status" value="1"/>
</dbReference>